<reference evidence="1 2" key="1">
    <citation type="submission" date="2020-10" db="EMBL/GenBank/DDBJ databases">
        <title>The Coptis chinensis genome and diversification of protoberbering-type alkaloids.</title>
        <authorList>
            <person name="Wang B."/>
            <person name="Shu S."/>
            <person name="Song C."/>
            <person name="Liu Y."/>
        </authorList>
    </citation>
    <scope>NUCLEOTIDE SEQUENCE [LARGE SCALE GENOMIC DNA]</scope>
    <source>
        <strain evidence="1">HL-2020</strain>
        <tissue evidence="1">Leaf</tissue>
    </source>
</reference>
<dbReference type="Proteomes" id="UP000631114">
    <property type="component" value="Unassembled WGS sequence"/>
</dbReference>
<name>A0A835I0W4_9MAGN</name>
<gene>
    <name evidence="1" type="ORF">IFM89_009802</name>
</gene>
<sequence>MAAVMAISCSIAFRHRTKKLVSLTPFACSTFSTQSNLPLRKLVFTQNQVVVYVMALKKNSMLLCLSLPLIHSMTLICR</sequence>
<dbReference type="AlphaFoldDB" id="A0A835I0W4"/>
<protein>
    <submittedName>
        <fullName evidence="1">Uncharacterized protein</fullName>
    </submittedName>
</protein>
<proteinExistence type="predicted"/>
<organism evidence="1 2">
    <name type="scientific">Coptis chinensis</name>
    <dbReference type="NCBI Taxonomy" id="261450"/>
    <lineage>
        <taxon>Eukaryota</taxon>
        <taxon>Viridiplantae</taxon>
        <taxon>Streptophyta</taxon>
        <taxon>Embryophyta</taxon>
        <taxon>Tracheophyta</taxon>
        <taxon>Spermatophyta</taxon>
        <taxon>Magnoliopsida</taxon>
        <taxon>Ranunculales</taxon>
        <taxon>Ranunculaceae</taxon>
        <taxon>Coptidoideae</taxon>
        <taxon>Coptis</taxon>
    </lineage>
</organism>
<evidence type="ECO:0000313" key="1">
    <source>
        <dbReference type="EMBL" id="KAF9608436.1"/>
    </source>
</evidence>
<dbReference type="EMBL" id="JADFTS010000004">
    <property type="protein sequence ID" value="KAF9608436.1"/>
    <property type="molecule type" value="Genomic_DNA"/>
</dbReference>
<keyword evidence="2" id="KW-1185">Reference proteome</keyword>
<evidence type="ECO:0000313" key="2">
    <source>
        <dbReference type="Proteomes" id="UP000631114"/>
    </source>
</evidence>
<comment type="caution">
    <text evidence="1">The sequence shown here is derived from an EMBL/GenBank/DDBJ whole genome shotgun (WGS) entry which is preliminary data.</text>
</comment>
<accession>A0A835I0W4</accession>